<gene>
    <name evidence="2" type="ORF">C1707_17905</name>
    <name evidence="3" type="ORF">CFHF_05085</name>
</gene>
<dbReference type="RefSeq" id="WP_101711951.1">
    <property type="nucleotide sequence ID" value="NZ_CP026100.1"/>
</dbReference>
<dbReference type="Proteomes" id="UP000281192">
    <property type="component" value="Chromosome"/>
</dbReference>
<dbReference type="AlphaFoldDB" id="A0A2N5CXD7"/>
<proteinExistence type="predicted"/>
<evidence type="ECO:0000256" key="1">
    <source>
        <dbReference type="SAM" id="SignalP"/>
    </source>
</evidence>
<evidence type="ECO:0000313" key="4">
    <source>
        <dbReference type="Proteomes" id="UP000234483"/>
    </source>
</evidence>
<dbReference type="SMART" id="SM00935">
    <property type="entry name" value="OmpH"/>
    <property type="match status" value="1"/>
</dbReference>
<dbReference type="InterPro" id="IPR024930">
    <property type="entry name" value="Skp_dom_sf"/>
</dbReference>
<evidence type="ECO:0000313" key="2">
    <source>
        <dbReference type="EMBL" id="AYV47982.1"/>
    </source>
</evidence>
<dbReference type="KEGG" id="cfh:C1707_17905"/>
<reference evidence="3 4" key="1">
    <citation type="submission" date="2017-12" db="EMBL/GenBank/DDBJ databases">
        <title>The genome sequence of Caulobacter flavus CGMCC1 15093.</title>
        <authorList>
            <person name="Gao J."/>
            <person name="Mao X."/>
            <person name="Sun J."/>
        </authorList>
    </citation>
    <scope>NUCLEOTIDE SEQUENCE [LARGE SCALE GENOMIC DNA]</scope>
    <source>
        <strain evidence="3 4">CGMCC1 15093</strain>
    </source>
</reference>
<accession>A0A2N5CXD7</accession>
<sequence>MICRLLVTGGVLAAVSLTSPAFAQQPASQPLGGPAIPGVCLLSREAVFANAAAGKAASARLTELARKAQAEVDAERAPIEAELRVLEGQPDGPARRQKAEALNARWLPLQQKAAVISREIDATRAKAMERIANEAQPVVAQAYTARKCGLLLDRASALGGNFANDLTADVVKGLDQRMSTITFDRERLPQQAGPAPTPAAAAVR</sequence>
<evidence type="ECO:0000313" key="5">
    <source>
        <dbReference type="Proteomes" id="UP000281192"/>
    </source>
</evidence>
<dbReference type="Pfam" id="PF03938">
    <property type="entry name" value="OmpH"/>
    <property type="match status" value="1"/>
</dbReference>
<dbReference type="GO" id="GO:0051082">
    <property type="term" value="F:unfolded protein binding"/>
    <property type="evidence" value="ECO:0007669"/>
    <property type="project" value="InterPro"/>
</dbReference>
<feature type="signal peptide" evidence="1">
    <location>
        <begin position="1"/>
        <end position="23"/>
    </location>
</feature>
<name>A0A2N5CXD7_9CAUL</name>
<dbReference type="EMBL" id="CP026100">
    <property type="protein sequence ID" value="AYV47982.1"/>
    <property type="molecule type" value="Genomic_DNA"/>
</dbReference>
<dbReference type="InterPro" id="IPR005632">
    <property type="entry name" value="Chaperone_Skp"/>
</dbReference>
<dbReference type="SUPFAM" id="SSF111384">
    <property type="entry name" value="OmpH-like"/>
    <property type="match status" value="1"/>
</dbReference>
<dbReference type="OrthoDB" id="7573043at2"/>
<feature type="chain" id="PRO_5044578115" description="Outer membrane chaperone Skp" evidence="1">
    <location>
        <begin position="24"/>
        <end position="204"/>
    </location>
</feature>
<dbReference type="Gene3D" id="3.30.910.20">
    <property type="entry name" value="Skp domain"/>
    <property type="match status" value="1"/>
</dbReference>
<dbReference type="EMBL" id="PJRQ01000010">
    <property type="protein sequence ID" value="PLR18455.1"/>
    <property type="molecule type" value="Genomic_DNA"/>
</dbReference>
<keyword evidence="5" id="KW-1185">Reference proteome</keyword>
<keyword evidence="1" id="KW-0732">Signal</keyword>
<protein>
    <recommendedName>
        <fullName evidence="6">Outer membrane chaperone Skp</fullName>
    </recommendedName>
</protein>
<reference evidence="2 5" key="2">
    <citation type="submission" date="2018-01" db="EMBL/GenBank/DDBJ databases">
        <title>Complete genome sequence of Caulobacter flavus RHGG3.</title>
        <authorList>
            <person name="Yang E."/>
        </authorList>
    </citation>
    <scope>NUCLEOTIDE SEQUENCE [LARGE SCALE GENOMIC DNA]</scope>
    <source>
        <strain evidence="2 5">RHGG3</strain>
    </source>
</reference>
<evidence type="ECO:0008006" key="6">
    <source>
        <dbReference type="Google" id="ProtNLM"/>
    </source>
</evidence>
<organism evidence="3 4">
    <name type="scientific">Caulobacter flavus</name>
    <dbReference type="NCBI Taxonomy" id="1679497"/>
    <lineage>
        <taxon>Bacteria</taxon>
        <taxon>Pseudomonadati</taxon>
        <taxon>Pseudomonadota</taxon>
        <taxon>Alphaproteobacteria</taxon>
        <taxon>Caulobacterales</taxon>
        <taxon>Caulobacteraceae</taxon>
        <taxon>Caulobacter</taxon>
    </lineage>
</organism>
<evidence type="ECO:0000313" key="3">
    <source>
        <dbReference type="EMBL" id="PLR18455.1"/>
    </source>
</evidence>
<dbReference type="Proteomes" id="UP000234483">
    <property type="component" value="Unassembled WGS sequence"/>
</dbReference>